<proteinExistence type="predicted"/>
<dbReference type="AlphaFoldDB" id="A0A847RZG3"/>
<evidence type="ECO:0000313" key="2">
    <source>
        <dbReference type="Proteomes" id="UP000570474"/>
    </source>
</evidence>
<keyword evidence="2" id="KW-1185">Reference proteome</keyword>
<dbReference type="EMBL" id="JABAIA010000002">
    <property type="protein sequence ID" value="NLR66258.1"/>
    <property type="molecule type" value="Genomic_DNA"/>
</dbReference>
<evidence type="ECO:0000313" key="1">
    <source>
        <dbReference type="EMBL" id="NLR66258.1"/>
    </source>
</evidence>
<accession>A0A847RZG3</accession>
<organism evidence="1 2">
    <name type="scientific">Chitinophaga varians</name>
    <dbReference type="NCBI Taxonomy" id="2202339"/>
    <lineage>
        <taxon>Bacteria</taxon>
        <taxon>Pseudomonadati</taxon>
        <taxon>Bacteroidota</taxon>
        <taxon>Chitinophagia</taxon>
        <taxon>Chitinophagales</taxon>
        <taxon>Chitinophagaceae</taxon>
        <taxon>Chitinophaga</taxon>
    </lineage>
</organism>
<protein>
    <submittedName>
        <fullName evidence="1">Uncharacterized protein</fullName>
    </submittedName>
</protein>
<sequence>MQPVMKAIVRYILLLFFLIGFTFTGHNKTPLLSARAANQSYDAGKNCSDTLLSTKDCLDFLQLFSFVNDETSDDESDVFHVSRFQRFTTLFAAYYQALFLTTDNTVLTGQHRFMHPDAAVMPVPRFIMFHTLIIPSHLA</sequence>
<dbReference type="RefSeq" id="WP_168872195.1">
    <property type="nucleotide sequence ID" value="NZ_JABAIA010000002.1"/>
</dbReference>
<name>A0A847RZG3_9BACT</name>
<comment type="caution">
    <text evidence="1">The sequence shown here is derived from an EMBL/GenBank/DDBJ whole genome shotgun (WGS) entry which is preliminary data.</text>
</comment>
<reference evidence="1 2" key="1">
    <citation type="submission" date="2020-04" db="EMBL/GenBank/DDBJ databases">
        <authorList>
            <person name="Yin C."/>
        </authorList>
    </citation>
    <scope>NUCLEOTIDE SEQUENCE [LARGE SCALE GENOMIC DNA]</scope>
    <source>
        <strain evidence="1 2">Ae27</strain>
    </source>
</reference>
<gene>
    <name evidence="1" type="ORF">HGH92_18270</name>
</gene>
<dbReference type="Proteomes" id="UP000570474">
    <property type="component" value="Unassembled WGS sequence"/>
</dbReference>